<dbReference type="InterPro" id="IPR004509">
    <property type="entry name" value="Competence_ComEA_HhH"/>
</dbReference>
<dbReference type="InterPro" id="IPR010994">
    <property type="entry name" value="RuvA_2-like"/>
</dbReference>
<dbReference type="GO" id="GO:0003677">
    <property type="term" value="F:DNA binding"/>
    <property type="evidence" value="ECO:0007669"/>
    <property type="project" value="UniProtKB-KW"/>
</dbReference>
<dbReference type="AlphaFoldDB" id="A0AB74UJE9"/>
<gene>
    <name evidence="3" type="ORF">ABV408_07745</name>
</gene>
<protein>
    <submittedName>
        <fullName evidence="3">ComEA family DNA-binding protein</fullName>
    </submittedName>
</protein>
<reference evidence="3" key="1">
    <citation type="submission" date="2024-06" db="EMBL/GenBank/DDBJ databases">
        <title>Complete genome of Salinicola endophyticus HNIBRBA4755.</title>
        <authorList>
            <person name="Shin S.Y."/>
            <person name="Kang H."/>
            <person name="Song J."/>
        </authorList>
    </citation>
    <scope>NUCLEOTIDE SEQUENCE</scope>
    <source>
        <strain evidence="3">HNIBRBA4755</strain>
    </source>
</reference>
<dbReference type="PANTHER" id="PTHR21180:SF32">
    <property type="entry name" value="ENDONUCLEASE_EXONUCLEASE_PHOSPHATASE FAMILY DOMAIN-CONTAINING PROTEIN 1"/>
    <property type="match status" value="1"/>
</dbReference>
<evidence type="ECO:0000259" key="2">
    <source>
        <dbReference type="SMART" id="SM00278"/>
    </source>
</evidence>
<evidence type="ECO:0000313" key="3">
    <source>
        <dbReference type="EMBL" id="XCJ81065.1"/>
    </source>
</evidence>
<feature type="chain" id="PRO_5044496272" evidence="1">
    <location>
        <begin position="23"/>
        <end position="85"/>
    </location>
</feature>
<dbReference type="Pfam" id="PF12836">
    <property type="entry name" value="HHH_3"/>
    <property type="match status" value="1"/>
</dbReference>
<dbReference type="GO" id="GO:0015627">
    <property type="term" value="C:type II protein secretion system complex"/>
    <property type="evidence" value="ECO:0007669"/>
    <property type="project" value="TreeGrafter"/>
</dbReference>
<feature type="domain" description="Helix-hairpin-helix DNA-binding motif class 1" evidence="2">
    <location>
        <begin position="33"/>
        <end position="52"/>
    </location>
</feature>
<dbReference type="EMBL" id="CP159578">
    <property type="protein sequence ID" value="XCJ81065.1"/>
    <property type="molecule type" value="Genomic_DNA"/>
</dbReference>
<dbReference type="NCBIfam" id="TIGR00426">
    <property type="entry name" value="competence protein ComEA helix-hairpin-helix repeat region"/>
    <property type="match status" value="1"/>
</dbReference>
<dbReference type="SMART" id="SM00278">
    <property type="entry name" value="HhH1"/>
    <property type="match status" value="2"/>
</dbReference>
<dbReference type="RefSeq" id="WP_353981852.1">
    <property type="nucleotide sequence ID" value="NZ_CP159578.1"/>
</dbReference>
<name>A0AB74UJE9_9GAMM</name>
<sequence>MKKLFGIALLSLFMAASLPALADPVNLNQADAETLATLPGIGEVKAQAIVEDRKANGKYESLDDLTRVSGIGETTVAKLKDDATL</sequence>
<proteinExistence type="predicted"/>
<feature type="signal peptide" evidence="1">
    <location>
        <begin position="1"/>
        <end position="22"/>
    </location>
</feature>
<dbReference type="SUPFAM" id="SSF47781">
    <property type="entry name" value="RuvA domain 2-like"/>
    <property type="match status" value="1"/>
</dbReference>
<dbReference type="GO" id="GO:0006281">
    <property type="term" value="P:DNA repair"/>
    <property type="evidence" value="ECO:0007669"/>
    <property type="project" value="InterPro"/>
</dbReference>
<keyword evidence="1" id="KW-0732">Signal</keyword>
<dbReference type="Gene3D" id="1.10.150.320">
    <property type="entry name" value="Photosystem II 12 kDa extrinsic protein"/>
    <property type="match status" value="1"/>
</dbReference>
<feature type="domain" description="Helix-hairpin-helix DNA-binding motif class 1" evidence="2">
    <location>
        <begin position="63"/>
        <end position="82"/>
    </location>
</feature>
<dbReference type="PANTHER" id="PTHR21180">
    <property type="entry name" value="ENDONUCLEASE/EXONUCLEASE/PHOSPHATASE FAMILY DOMAIN-CONTAINING PROTEIN 1"/>
    <property type="match status" value="1"/>
</dbReference>
<keyword evidence="3" id="KW-0238">DNA-binding</keyword>
<accession>A0AB74UJE9</accession>
<dbReference type="InterPro" id="IPR051675">
    <property type="entry name" value="Endo/Exo/Phosphatase_dom_1"/>
</dbReference>
<dbReference type="GO" id="GO:0015628">
    <property type="term" value="P:protein secretion by the type II secretion system"/>
    <property type="evidence" value="ECO:0007669"/>
    <property type="project" value="TreeGrafter"/>
</dbReference>
<organism evidence="3">
    <name type="scientific">Salinicola endophyticus</name>
    <dbReference type="NCBI Taxonomy" id="1949083"/>
    <lineage>
        <taxon>Bacteria</taxon>
        <taxon>Pseudomonadati</taxon>
        <taxon>Pseudomonadota</taxon>
        <taxon>Gammaproteobacteria</taxon>
        <taxon>Oceanospirillales</taxon>
        <taxon>Halomonadaceae</taxon>
        <taxon>Salinicola</taxon>
    </lineage>
</organism>
<evidence type="ECO:0000256" key="1">
    <source>
        <dbReference type="SAM" id="SignalP"/>
    </source>
</evidence>
<dbReference type="InterPro" id="IPR003583">
    <property type="entry name" value="Hlx-hairpin-Hlx_DNA-bd_motif"/>
</dbReference>